<name>A0ABS4DU13_9HYPH</name>
<dbReference type="Gene3D" id="3.10.520.10">
    <property type="entry name" value="ApbE-like domains"/>
    <property type="match status" value="1"/>
</dbReference>
<reference evidence="2 3" key="1">
    <citation type="submission" date="2021-03" db="EMBL/GenBank/DDBJ databases">
        <title>Genomic Encyclopedia of Type Strains, Phase IV (KMG-IV): sequencing the most valuable type-strain genomes for metagenomic binning, comparative biology and taxonomic classification.</title>
        <authorList>
            <person name="Goeker M."/>
        </authorList>
    </citation>
    <scope>NUCLEOTIDE SEQUENCE [LARGE SCALE GENOMIC DNA]</scope>
    <source>
        <strain evidence="2 3">DSM 21600</strain>
    </source>
</reference>
<dbReference type="EMBL" id="JAGGJU010000001">
    <property type="protein sequence ID" value="MBP1849191.1"/>
    <property type="molecule type" value="Genomic_DNA"/>
</dbReference>
<sequence>MSGPVAHYLDGHDGGRLHLQHGPIDLVIGVDGGDDDTRLTRQRTLAFRAAHQRFQTILDELVSELDLLRQRHAPHSTRPKGAVAGRMVDAVALFSADCFITPMAAVAGAVADEVLAAMIRAFPQNDRPQRIYVNNGGDIALHLDDGAEFAIGIRHEDGAALGRFTVQASEGHSGLATSGRGGRSLSLGIADSVTVVARSAAAADAAATLIANAVDLPGHPAIARAPADSIKDDSDLGSRLVVTGCDTLAGQDVARALRAGETRAQDFIDRGLISRAALFLQDQGRVATATPNNSTAPAFGARPPIPERRPHA</sequence>
<dbReference type="PIRSF" id="PIRSF006421">
    <property type="entry name" value="UCP006421"/>
    <property type="match status" value="1"/>
</dbReference>
<dbReference type="Proteomes" id="UP000759443">
    <property type="component" value="Unassembled WGS sequence"/>
</dbReference>
<dbReference type="SUPFAM" id="SSF143631">
    <property type="entry name" value="ApbE-like"/>
    <property type="match status" value="1"/>
</dbReference>
<gene>
    <name evidence="2" type="ORF">J2Z17_000608</name>
</gene>
<feature type="region of interest" description="Disordered" evidence="1">
    <location>
        <begin position="288"/>
        <end position="312"/>
    </location>
</feature>
<comment type="caution">
    <text evidence="2">The sequence shown here is derived from an EMBL/GenBank/DDBJ whole genome shotgun (WGS) entry which is preliminary data.</text>
</comment>
<evidence type="ECO:0000256" key="1">
    <source>
        <dbReference type="SAM" id="MobiDB-lite"/>
    </source>
</evidence>
<dbReference type="RefSeq" id="WP_209942075.1">
    <property type="nucleotide sequence ID" value="NZ_JAGGJU010000001.1"/>
</dbReference>
<dbReference type="InterPro" id="IPR003374">
    <property type="entry name" value="ApbE-like_sf"/>
</dbReference>
<organism evidence="2 3">
    <name type="scientific">Rhizobium halophytocola</name>
    <dbReference type="NCBI Taxonomy" id="735519"/>
    <lineage>
        <taxon>Bacteria</taxon>
        <taxon>Pseudomonadati</taxon>
        <taxon>Pseudomonadota</taxon>
        <taxon>Alphaproteobacteria</taxon>
        <taxon>Hyphomicrobiales</taxon>
        <taxon>Rhizobiaceae</taxon>
        <taxon>Rhizobium/Agrobacterium group</taxon>
        <taxon>Rhizobium</taxon>
    </lineage>
</organism>
<evidence type="ECO:0000313" key="3">
    <source>
        <dbReference type="Proteomes" id="UP000759443"/>
    </source>
</evidence>
<dbReference type="InterPro" id="IPR007183">
    <property type="entry name" value="UPF0280"/>
</dbReference>
<accession>A0ABS4DU13</accession>
<keyword evidence="3" id="KW-1185">Reference proteome</keyword>
<feature type="compositionally biased region" description="Low complexity" evidence="1">
    <location>
        <begin position="288"/>
        <end position="298"/>
    </location>
</feature>
<evidence type="ECO:0000313" key="2">
    <source>
        <dbReference type="EMBL" id="MBP1849191.1"/>
    </source>
</evidence>
<protein>
    <submittedName>
        <fullName evidence="2">ApbE superfamily uncharacterized protein (UPF0280 family)</fullName>
    </submittedName>
</protein>
<dbReference type="NCBIfam" id="NF003322">
    <property type="entry name" value="PRK04334.1-2"/>
    <property type="match status" value="1"/>
</dbReference>
<proteinExistence type="predicted"/>